<reference evidence="1" key="1">
    <citation type="journal article" date="2020" name="bioRxiv">
        <title>Comparative genomics of Chlamydomonas.</title>
        <authorList>
            <person name="Craig R.J."/>
            <person name="Hasan A.R."/>
            <person name="Ness R.W."/>
            <person name="Keightley P.D."/>
        </authorList>
    </citation>
    <scope>NUCLEOTIDE SEQUENCE</scope>
    <source>
        <strain evidence="1">SAG 7.73</strain>
    </source>
</reference>
<keyword evidence="2" id="KW-1185">Reference proteome</keyword>
<gene>
    <name evidence="1" type="ORF">HXX76_001733</name>
</gene>
<comment type="caution">
    <text evidence="1">The sequence shown here is derived from an EMBL/GenBank/DDBJ whole genome shotgun (WGS) entry which is preliminary data.</text>
</comment>
<dbReference type="AlphaFoldDB" id="A0A835TGK8"/>
<accession>A0A835TGK8</accession>
<dbReference type="OrthoDB" id="523586at2759"/>
<evidence type="ECO:0000313" key="1">
    <source>
        <dbReference type="EMBL" id="KAG2443372.1"/>
    </source>
</evidence>
<protein>
    <submittedName>
        <fullName evidence="1">Uncharacterized protein</fullName>
    </submittedName>
</protein>
<name>A0A835TGK8_CHLIN</name>
<dbReference type="EMBL" id="JAEHOC010000003">
    <property type="protein sequence ID" value="KAG2443372.1"/>
    <property type="molecule type" value="Genomic_DNA"/>
</dbReference>
<proteinExistence type="predicted"/>
<sequence length="315" mass="34192">MQRTQLIHISSANRRSGSPADFWVTLPHAAIKLDRTRGRIKVSVVSAVVNRSWYSVTAANSTWSVFDGSTTNNLTLPEGYYDGVTYLRVTNKFRFTPPPDGKTYRFSFPGYAYELLGFQRGAQPTGTNASPLVSQRPVKLNRENSVCVHASLPKERGAVVDNLTTSGFVESHVLVAIPIDAAPFDNITFAANESDMYTYTLTAQHLDDIRFWVTDDTGRALELQYDWCLTLRITYTEGDDVMDTLSGSVARIRDDIRLMVLSQPEIALLAKGVSKAADWVSGAAPKVTDALGKASAIGARMQGAGSALMGASGGG</sequence>
<dbReference type="Proteomes" id="UP000650467">
    <property type="component" value="Unassembled WGS sequence"/>
</dbReference>
<evidence type="ECO:0000313" key="2">
    <source>
        <dbReference type="Proteomes" id="UP000650467"/>
    </source>
</evidence>
<organism evidence="1 2">
    <name type="scientific">Chlamydomonas incerta</name>
    <dbReference type="NCBI Taxonomy" id="51695"/>
    <lineage>
        <taxon>Eukaryota</taxon>
        <taxon>Viridiplantae</taxon>
        <taxon>Chlorophyta</taxon>
        <taxon>core chlorophytes</taxon>
        <taxon>Chlorophyceae</taxon>
        <taxon>CS clade</taxon>
        <taxon>Chlamydomonadales</taxon>
        <taxon>Chlamydomonadaceae</taxon>
        <taxon>Chlamydomonas</taxon>
    </lineage>
</organism>